<evidence type="ECO:0000313" key="2">
    <source>
        <dbReference type="WBParaSite" id="MBELARI_LOCUS15812"/>
    </source>
</evidence>
<dbReference type="Proteomes" id="UP000887575">
    <property type="component" value="Unassembled WGS sequence"/>
</dbReference>
<sequence>MHQQPNVQRFPQQYYMNPMGMGIPGQMAPNMQTMQSTMQRPPPAMPPAEKPVARERKRLLICDPKTKEAVDVHGLGVKDAGATAQPSTEQTAATSEIKKQWFEMVKAKLDVKPTGGNI</sequence>
<keyword evidence="1" id="KW-1185">Reference proteome</keyword>
<protein>
    <submittedName>
        <fullName evidence="2">Uncharacterized protein</fullName>
    </submittedName>
</protein>
<dbReference type="AlphaFoldDB" id="A0AAF3EP22"/>
<proteinExistence type="predicted"/>
<organism evidence="1 2">
    <name type="scientific">Mesorhabditis belari</name>
    <dbReference type="NCBI Taxonomy" id="2138241"/>
    <lineage>
        <taxon>Eukaryota</taxon>
        <taxon>Metazoa</taxon>
        <taxon>Ecdysozoa</taxon>
        <taxon>Nematoda</taxon>
        <taxon>Chromadorea</taxon>
        <taxon>Rhabditida</taxon>
        <taxon>Rhabditina</taxon>
        <taxon>Rhabditomorpha</taxon>
        <taxon>Rhabditoidea</taxon>
        <taxon>Rhabditidae</taxon>
        <taxon>Mesorhabditinae</taxon>
        <taxon>Mesorhabditis</taxon>
    </lineage>
</organism>
<accession>A0AAF3EP22</accession>
<name>A0AAF3EP22_9BILA</name>
<evidence type="ECO:0000313" key="1">
    <source>
        <dbReference type="Proteomes" id="UP000887575"/>
    </source>
</evidence>
<dbReference type="WBParaSite" id="MBELARI_LOCUS15812">
    <property type="protein sequence ID" value="MBELARI_LOCUS15812"/>
    <property type="gene ID" value="MBELARI_LOCUS15812"/>
</dbReference>
<reference evidence="2" key="1">
    <citation type="submission" date="2024-02" db="UniProtKB">
        <authorList>
            <consortium name="WormBaseParasite"/>
        </authorList>
    </citation>
    <scope>IDENTIFICATION</scope>
</reference>